<reference evidence="2 3" key="1">
    <citation type="submission" date="2018-11" db="EMBL/GenBank/DDBJ databases">
        <title>Whole genome sequence of Streptomyces paromomycinus NBRC 15454(T).</title>
        <authorList>
            <person name="Komaki H."/>
            <person name="Tamura T."/>
        </authorList>
    </citation>
    <scope>NUCLEOTIDE SEQUENCE [LARGE SCALE GENOMIC DNA]</scope>
    <source>
        <strain evidence="2 3">NBRC 15454</strain>
    </source>
</reference>
<evidence type="ECO:0000313" key="3">
    <source>
        <dbReference type="Proteomes" id="UP000286746"/>
    </source>
</evidence>
<evidence type="ECO:0000313" key="2">
    <source>
        <dbReference type="EMBL" id="GCD41858.1"/>
    </source>
</evidence>
<dbReference type="AlphaFoldDB" id="A0A401VXQ5"/>
<proteinExistence type="predicted"/>
<accession>A0A401VXQ5</accession>
<dbReference type="EMBL" id="BHZD01000001">
    <property type="protein sequence ID" value="GCD41858.1"/>
    <property type="molecule type" value="Genomic_DNA"/>
</dbReference>
<evidence type="ECO:0000256" key="1">
    <source>
        <dbReference type="SAM" id="MobiDB-lite"/>
    </source>
</evidence>
<dbReference type="Proteomes" id="UP000286746">
    <property type="component" value="Unassembled WGS sequence"/>
</dbReference>
<name>A0A401VXQ5_STREY</name>
<comment type="caution">
    <text evidence="2">The sequence shown here is derived from an EMBL/GenBank/DDBJ whole genome shotgun (WGS) entry which is preliminary data.</text>
</comment>
<feature type="region of interest" description="Disordered" evidence="1">
    <location>
        <begin position="131"/>
        <end position="163"/>
    </location>
</feature>
<feature type="compositionally biased region" description="Pro residues" evidence="1">
    <location>
        <begin position="138"/>
        <end position="155"/>
    </location>
</feature>
<protein>
    <submittedName>
        <fullName evidence="2">Uncharacterized protein</fullName>
    </submittedName>
</protein>
<keyword evidence="3" id="KW-1185">Reference proteome</keyword>
<dbReference type="RefSeq" id="WP_125053071.1">
    <property type="nucleotide sequence ID" value="NZ_BHZD01000001.1"/>
</dbReference>
<organism evidence="2 3">
    <name type="scientific">Streptomyces paromomycinus</name>
    <name type="common">Streptomyces rimosus subsp. paromomycinus</name>
    <dbReference type="NCBI Taxonomy" id="92743"/>
    <lineage>
        <taxon>Bacteria</taxon>
        <taxon>Bacillati</taxon>
        <taxon>Actinomycetota</taxon>
        <taxon>Actinomycetes</taxon>
        <taxon>Kitasatosporales</taxon>
        <taxon>Streptomycetaceae</taxon>
        <taxon>Streptomyces</taxon>
    </lineage>
</organism>
<gene>
    <name evidence="2" type="ORF">GKJPGBOP_01515</name>
</gene>
<sequence>MPPHQSGFEPSDNAVRNNQVSADALHRWAERSAREFTDRLAVADAGQSITAWTDQLRRARTAAEFQAVAEAVVGDGRSGLGALHQFLETAAEWCGRHHEPGVADHYRVYARRLADLGEALTDLGEDHLLDAYRRAHRPPQPPRPAPVVAPSPPGTTAPRRPSR</sequence>